<dbReference type="PANTHER" id="PTHR10434:SF66">
    <property type="entry name" value="PHOSPHOLIPID_GLYCEROL ACYLTRANSFERASE DOMAIN-CONTAINING PROTEIN"/>
    <property type="match status" value="1"/>
</dbReference>
<evidence type="ECO:0000256" key="1">
    <source>
        <dbReference type="ARBA" id="ARBA00008655"/>
    </source>
</evidence>
<gene>
    <name evidence="6" type="ORF">METZ01_LOCUS112229</name>
</gene>
<dbReference type="InterPro" id="IPR004552">
    <property type="entry name" value="AGP_acyltrans"/>
</dbReference>
<sequence>MRYIWILFNTVIWTTLLGFFGIVVSIFEPRRGRTLGYCANLWAKLILFFGGVKYSVKGLEFLKPDGSYIFAGNHASGFDILLAFAGLPYWVVSIAKIELKSIPVLGWVMRAAGHIFVDRGRQEQALKSLEIARESLIKMPRSVLLFPEGTRTKDGSLGQFKRGGLILAVETEIPIVPVAFVNTFEMLEKGSWTMKNHPIELRLSKPIPPGTYTNETRRELANHVRNEVQQLLKQN</sequence>
<keyword evidence="2" id="KW-0808">Transferase</keyword>
<evidence type="ECO:0000259" key="5">
    <source>
        <dbReference type="SMART" id="SM00563"/>
    </source>
</evidence>
<feature type="transmembrane region" description="Helical" evidence="4">
    <location>
        <begin position="6"/>
        <end position="27"/>
    </location>
</feature>
<evidence type="ECO:0000256" key="2">
    <source>
        <dbReference type="ARBA" id="ARBA00022679"/>
    </source>
</evidence>
<dbReference type="CDD" id="cd07989">
    <property type="entry name" value="LPLAT_AGPAT-like"/>
    <property type="match status" value="1"/>
</dbReference>
<evidence type="ECO:0000256" key="4">
    <source>
        <dbReference type="SAM" id="Phobius"/>
    </source>
</evidence>
<dbReference type="AlphaFoldDB" id="A0A381X3S3"/>
<reference evidence="6" key="1">
    <citation type="submission" date="2018-05" db="EMBL/GenBank/DDBJ databases">
        <authorList>
            <person name="Lanie J.A."/>
            <person name="Ng W.-L."/>
            <person name="Kazmierczak K.M."/>
            <person name="Andrzejewski T.M."/>
            <person name="Davidsen T.M."/>
            <person name="Wayne K.J."/>
            <person name="Tettelin H."/>
            <person name="Glass J.I."/>
            <person name="Rusch D."/>
            <person name="Podicherti R."/>
            <person name="Tsui H.-C.T."/>
            <person name="Winkler M.E."/>
        </authorList>
    </citation>
    <scope>NUCLEOTIDE SEQUENCE</scope>
</reference>
<feature type="transmembrane region" description="Helical" evidence="4">
    <location>
        <begin position="68"/>
        <end position="92"/>
    </location>
</feature>
<keyword evidence="4" id="KW-1133">Transmembrane helix</keyword>
<keyword evidence="3" id="KW-0012">Acyltransferase</keyword>
<dbReference type="InterPro" id="IPR002123">
    <property type="entry name" value="Plipid/glycerol_acylTrfase"/>
</dbReference>
<keyword evidence="4" id="KW-0812">Transmembrane</keyword>
<dbReference type="SUPFAM" id="SSF69593">
    <property type="entry name" value="Glycerol-3-phosphate (1)-acyltransferase"/>
    <property type="match status" value="1"/>
</dbReference>
<dbReference type="EMBL" id="UINC01013803">
    <property type="protein sequence ID" value="SVA59375.1"/>
    <property type="molecule type" value="Genomic_DNA"/>
</dbReference>
<accession>A0A381X3S3</accession>
<proteinExistence type="inferred from homology"/>
<dbReference type="GO" id="GO:0003841">
    <property type="term" value="F:1-acylglycerol-3-phosphate O-acyltransferase activity"/>
    <property type="evidence" value="ECO:0007669"/>
    <property type="project" value="InterPro"/>
</dbReference>
<organism evidence="6">
    <name type="scientific">marine metagenome</name>
    <dbReference type="NCBI Taxonomy" id="408172"/>
    <lineage>
        <taxon>unclassified sequences</taxon>
        <taxon>metagenomes</taxon>
        <taxon>ecological metagenomes</taxon>
    </lineage>
</organism>
<protein>
    <recommendedName>
        <fullName evidence="5">Phospholipid/glycerol acyltransferase domain-containing protein</fullName>
    </recommendedName>
</protein>
<evidence type="ECO:0000256" key="3">
    <source>
        <dbReference type="ARBA" id="ARBA00023315"/>
    </source>
</evidence>
<feature type="domain" description="Phospholipid/glycerol acyltransferase" evidence="5">
    <location>
        <begin position="68"/>
        <end position="183"/>
    </location>
</feature>
<comment type="similarity">
    <text evidence="1">Belongs to the 1-acyl-sn-glycerol-3-phosphate acyltransferase family.</text>
</comment>
<dbReference type="GO" id="GO:0006654">
    <property type="term" value="P:phosphatidic acid biosynthetic process"/>
    <property type="evidence" value="ECO:0007669"/>
    <property type="project" value="TreeGrafter"/>
</dbReference>
<dbReference type="SMART" id="SM00563">
    <property type="entry name" value="PlsC"/>
    <property type="match status" value="1"/>
</dbReference>
<dbReference type="PANTHER" id="PTHR10434">
    <property type="entry name" value="1-ACYL-SN-GLYCEROL-3-PHOSPHATE ACYLTRANSFERASE"/>
    <property type="match status" value="1"/>
</dbReference>
<keyword evidence="4" id="KW-0472">Membrane</keyword>
<name>A0A381X3S3_9ZZZZ</name>
<dbReference type="GO" id="GO:0016020">
    <property type="term" value="C:membrane"/>
    <property type="evidence" value="ECO:0007669"/>
    <property type="project" value="InterPro"/>
</dbReference>
<dbReference type="NCBIfam" id="TIGR00530">
    <property type="entry name" value="AGP_acyltrn"/>
    <property type="match status" value="1"/>
</dbReference>
<feature type="transmembrane region" description="Helical" evidence="4">
    <location>
        <begin position="34"/>
        <end position="56"/>
    </location>
</feature>
<evidence type="ECO:0000313" key="6">
    <source>
        <dbReference type="EMBL" id="SVA59375.1"/>
    </source>
</evidence>
<dbReference type="Pfam" id="PF01553">
    <property type="entry name" value="Acyltransferase"/>
    <property type="match status" value="1"/>
</dbReference>